<proteinExistence type="predicted"/>
<reference evidence="1" key="1">
    <citation type="submission" date="2019-11" db="EMBL/GenBank/DDBJ databases">
        <title>Nori genome reveals adaptations in red seaweeds to the harsh intertidal environment.</title>
        <authorList>
            <person name="Wang D."/>
            <person name="Mao Y."/>
        </authorList>
    </citation>
    <scope>NUCLEOTIDE SEQUENCE</scope>
    <source>
        <tissue evidence="1">Gametophyte</tissue>
    </source>
</reference>
<accession>A0ACC3BL08</accession>
<evidence type="ECO:0000313" key="1">
    <source>
        <dbReference type="EMBL" id="KAK1858416.1"/>
    </source>
</evidence>
<organism evidence="1 2">
    <name type="scientific">Pyropia yezoensis</name>
    <name type="common">Susabi-nori</name>
    <name type="synonym">Porphyra yezoensis</name>
    <dbReference type="NCBI Taxonomy" id="2788"/>
    <lineage>
        <taxon>Eukaryota</taxon>
        <taxon>Rhodophyta</taxon>
        <taxon>Bangiophyceae</taxon>
        <taxon>Bangiales</taxon>
        <taxon>Bangiaceae</taxon>
        <taxon>Pyropia</taxon>
    </lineage>
</organism>
<protein>
    <submittedName>
        <fullName evidence="1">Uncharacterized protein</fullName>
    </submittedName>
</protein>
<name>A0ACC3BL08_PYRYE</name>
<sequence>MTLEDVSTLFARVRQPRQQPAWVKLFERHPEDEVVDLDTTLVVCQALRFLCGLHLEADNRRLMTYFTSFPGSGKSRLCSKIAEFVYLLSCRDSAALAAVEQHIPHARAPTIKWASRACVVGLNFNSSRWAMSGDDKALSAYGLLVPLYVRIIFFMQADLDDPHSTQNWVNLCSSCQMLLRVGLVNEASLYKIARGLLRGLAGASAPFRPLIIIVDELHKVQRFFSPEVPHAADKYRSAICQLADQVEGYTLFSSLGAHLMLNEHIASGRPVRHLPCHLLLPTRAIFQEVLEFNVQRGVFLNCQGVLANWVLGDAPPAGKLDLERGVAALTFLVGDDVRFATFLARQLMTGAVGADSIYLLIQRAARRTAFSHGRLWEQKYGPVVFAHVIQERRAPFDRLLTDQNANLLDVDWDEVRLRGHVQATGGRDVLAKLPAYALWRFIQTNPARNEHGIYKGIRQLLTWTDGSVSWYGCESFFHGCIVTLDSARALTWSEQTISLSALYPSLTHSGSDAIITDRLLVSPRPRFRVRTSTLSILVNNLVDGTGSMYDYVWRLNQGAAALDAVVFYEREDGAPAMLCVQIKFSSQDSTTRLSWADSYKWVSAMEAACAEQAGARWRNVRGRVAYLIAARRRRGAFYEIDKTKHPRRIMEKAIVICWEDLRMCLGSFLFGLLEHAKTLFEAEVVHDDAPPH</sequence>
<gene>
    <name evidence="1" type="ORF">I4F81_001021</name>
</gene>
<keyword evidence="2" id="KW-1185">Reference proteome</keyword>
<comment type="caution">
    <text evidence="1">The sequence shown here is derived from an EMBL/GenBank/DDBJ whole genome shotgun (WGS) entry which is preliminary data.</text>
</comment>
<evidence type="ECO:0000313" key="2">
    <source>
        <dbReference type="Proteomes" id="UP000798662"/>
    </source>
</evidence>
<dbReference type="EMBL" id="CM020618">
    <property type="protein sequence ID" value="KAK1858416.1"/>
    <property type="molecule type" value="Genomic_DNA"/>
</dbReference>
<dbReference type="Proteomes" id="UP000798662">
    <property type="component" value="Chromosome 1"/>
</dbReference>